<evidence type="ECO:0000313" key="1">
    <source>
        <dbReference type="EMBL" id="SQA78397.1"/>
    </source>
</evidence>
<accession>A0A2X2RJ46</accession>
<dbReference type="AlphaFoldDB" id="A0A2X2RJ46"/>
<dbReference type="Proteomes" id="UP000249891">
    <property type="component" value="Unassembled WGS sequence"/>
</dbReference>
<evidence type="ECO:0000313" key="2">
    <source>
        <dbReference type="Proteomes" id="UP000249891"/>
    </source>
</evidence>
<proteinExistence type="predicted"/>
<organism evidence="1 2">
    <name type="scientific">Capnocytophaga ochracea</name>
    <dbReference type="NCBI Taxonomy" id="1018"/>
    <lineage>
        <taxon>Bacteria</taxon>
        <taxon>Pseudomonadati</taxon>
        <taxon>Bacteroidota</taxon>
        <taxon>Flavobacteriia</taxon>
        <taxon>Flavobacteriales</taxon>
        <taxon>Flavobacteriaceae</taxon>
        <taxon>Capnocytophaga</taxon>
    </lineage>
</organism>
<gene>
    <name evidence="1" type="ORF">NCTC11546_01628</name>
</gene>
<reference evidence="1 2" key="1">
    <citation type="submission" date="2018-06" db="EMBL/GenBank/DDBJ databases">
        <authorList>
            <consortium name="Pathogen Informatics"/>
            <person name="Doyle S."/>
        </authorList>
    </citation>
    <scope>NUCLEOTIDE SEQUENCE [LARGE SCALE GENOMIC DNA]</scope>
    <source>
        <strain evidence="1 2">NCTC11546</strain>
    </source>
</reference>
<dbReference type="EMBL" id="UARG01000017">
    <property type="protein sequence ID" value="SQA78397.1"/>
    <property type="molecule type" value="Genomic_DNA"/>
</dbReference>
<name>A0A2X2RJ46_CAPOC</name>
<protein>
    <submittedName>
        <fullName evidence="1">Uncharacterized protein</fullName>
    </submittedName>
</protein>
<sequence>MKRIILLSLIFLSLVGYAQISTEEEFPAGVSL</sequence>